<name>H6RAV4_NOCCG</name>
<proteinExistence type="predicted"/>
<sequence length="310" mass="32721">MTGGLLRELRTVAGIGLRAMAARTAFTPGYLSLVETGCKPVTAAVVEAYRSVLADPVLGLEGVDVERLQATVRDPAGAGAGSLDDIAVILDRTRHLEDVVGPALVVQLVRGMDGAARAVAGHHGAGASLASEVARYRGWLEHATDRPHLADRVLGDAARLAEQAGNRDQLAHAHSFRAYTARHRGDFRLAVDLTEAAIAVTGAHPILGVYDRYQRAELLALQGEHQAAARALHRADRAADAADGIALPSFGYWYTRPFFALQGAVVLAAMGRGADAVRTAEQGYAGLPEGHRGTSWSLDMMRQAGAETSP</sequence>
<dbReference type="InterPro" id="IPR011990">
    <property type="entry name" value="TPR-like_helical_dom_sf"/>
</dbReference>
<dbReference type="STRING" id="1127134.NOCYR_0374"/>
<accession>H6RAV4</accession>
<dbReference type="HOGENOM" id="CLU_075541_0_0_11"/>
<reference evidence="1 2" key="1">
    <citation type="journal article" date="2012" name="J. Bacteriol.">
        <title>Genome sequence of the human- and animal-pathogenic strain Nocardia cyriacigeorgica GUH-2.</title>
        <authorList>
            <person name="Zoropogui A."/>
            <person name="Pujic P."/>
            <person name="Normand P."/>
            <person name="Barbe V."/>
            <person name="Beaman B."/>
            <person name="Beaman L."/>
            <person name="Boiron P."/>
            <person name="Colinon C."/>
            <person name="Deredjian A."/>
            <person name="Graindorge A."/>
            <person name="Mangenot S."/>
            <person name="Nazaret S."/>
            <person name="Neto M."/>
            <person name="Petit S."/>
            <person name="Roche D."/>
            <person name="Vallenet D."/>
            <person name="Rodriguez-Nava V."/>
            <person name="Richard Y."/>
            <person name="Cournoyer B."/>
            <person name="Blaha D."/>
        </authorList>
    </citation>
    <scope>NUCLEOTIDE SEQUENCE [LARGE SCALE GENOMIC DNA]</scope>
    <source>
        <strain evidence="1 2">GUH-2</strain>
    </source>
</reference>
<dbReference type="KEGG" id="ncy:NOCYR_0374"/>
<dbReference type="EMBL" id="FO082843">
    <property type="protein sequence ID" value="CCF61193.1"/>
    <property type="molecule type" value="Genomic_DNA"/>
</dbReference>
<dbReference type="Gene3D" id="1.10.260.40">
    <property type="entry name" value="lambda repressor-like DNA-binding domains"/>
    <property type="match status" value="1"/>
</dbReference>
<dbReference type="eggNOG" id="COG3620">
    <property type="taxonomic scope" value="Bacteria"/>
</dbReference>
<gene>
    <name evidence="1" type="ordered locus">NOCYR_0374</name>
</gene>
<protein>
    <submittedName>
        <fullName evidence="1">Putative transcriptional regulator</fullName>
    </submittedName>
</protein>
<evidence type="ECO:0000313" key="1">
    <source>
        <dbReference type="EMBL" id="CCF61193.1"/>
    </source>
</evidence>
<dbReference type="SUPFAM" id="SSF48452">
    <property type="entry name" value="TPR-like"/>
    <property type="match status" value="1"/>
</dbReference>
<dbReference type="GO" id="GO:0003677">
    <property type="term" value="F:DNA binding"/>
    <property type="evidence" value="ECO:0007669"/>
    <property type="project" value="InterPro"/>
</dbReference>
<dbReference type="InterPro" id="IPR010982">
    <property type="entry name" value="Lambda_DNA-bd_dom_sf"/>
</dbReference>
<evidence type="ECO:0000313" key="2">
    <source>
        <dbReference type="Proteomes" id="UP000008190"/>
    </source>
</evidence>
<keyword evidence="2" id="KW-1185">Reference proteome</keyword>
<organism evidence="1 2">
    <name type="scientific">Nocardia cyriacigeorgica (strain GUH-2)</name>
    <dbReference type="NCBI Taxonomy" id="1127134"/>
    <lineage>
        <taxon>Bacteria</taxon>
        <taxon>Bacillati</taxon>
        <taxon>Actinomycetota</taxon>
        <taxon>Actinomycetes</taxon>
        <taxon>Mycobacteriales</taxon>
        <taxon>Nocardiaceae</taxon>
        <taxon>Nocardia</taxon>
    </lineage>
</organism>
<dbReference type="AlphaFoldDB" id="H6RAV4"/>
<dbReference type="Proteomes" id="UP000008190">
    <property type="component" value="Chromosome"/>
</dbReference>